<dbReference type="PANTHER" id="PTHR30136">
    <property type="entry name" value="HELIX-TURN-HELIX TRANSCRIPTIONAL REGULATOR, ICLR FAMILY"/>
    <property type="match status" value="1"/>
</dbReference>
<dbReference type="SUPFAM" id="SSF55781">
    <property type="entry name" value="GAF domain-like"/>
    <property type="match status" value="1"/>
</dbReference>
<reference evidence="7" key="1">
    <citation type="submission" date="2017-06" db="EMBL/GenBank/DDBJ databases">
        <authorList>
            <person name="Varghese N."/>
            <person name="Submissions S."/>
        </authorList>
    </citation>
    <scope>NUCLEOTIDE SEQUENCE [LARGE SCALE GENOMIC DNA]</scope>
    <source>
        <strain evidence="7">DSM 44485</strain>
    </source>
</reference>
<sequence>MTHRWLFVRPATNMEGMDDRTVTGRVVAVLDAVAAHGGPMTLADLTREVGVPKPTVRRIAADLVARRMLQRSPDGRYRLGSHLLDLGRRAAFQQGLLHAATPHVQDLFARTGEIVWVCEISDGSITFMGMAFGANRAPDVRRGEWPNDPRSAALQTSALGRVVLAERPDLLEGLRGRPPAPQTPRGTMSWPRFLDELRAVRDTAIAVEHEQCRLGFSCVATGVRGPGGGLIGCLGVTGRTGSLSTGRMARLLPAASDDITRAAGTLFESPPRSLEGRHPS</sequence>
<dbReference type="Gene3D" id="3.30.450.40">
    <property type="match status" value="1"/>
</dbReference>
<dbReference type="InterPro" id="IPR050707">
    <property type="entry name" value="HTH_MetabolicPath_Reg"/>
</dbReference>
<evidence type="ECO:0000256" key="1">
    <source>
        <dbReference type="ARBA" id="ARBA00023015"/>
    </source>
</evidence>
<evidence type="ECO:0000256" key="3">
    <source>
        <dbReference type="ARBA" id="ARBA00023163"/>
    </source>
</evidence>
<dbReference type="PROSITE" id="PS51078">
    <property type="entry name" value="ICLR_ED"/>
    <property type="match status" value="1"/>
</dbReference>
<evidence type="ECO:0000313" key="6">
    <source>
        <dbReference type="EMBL" id="SNR51782.1"/>
    </source>
</evidence>
<keyword evidence="3" id="KW-0804">Transcription</keyword>
<dbReference type="Pfam" id="PF09339">
    <property type="entry name" value="HTH_IclR"/>
    <property type="match status" value="1"/>
</dbReference>
<feature type="domain" description="HTH iclR-type" evidence="4">
    <location>
        <begin position="20"/>
        <end position="81"/>
    </location>
</feature>
<evidence type="ECO:0000259" key="5">
    <source>
        <dbReference type="PROSITE" id="PS51078"/>
    </source>
</evidence>
<dbReference type="GO" id="GO:0003700">
    <property type="term" value="F:DNA-binding transcription factor activity"/>
    <property type="evidence" value="ECO:0007669"/>
    <property type="project" value="TreeGrafter"/>
</dbReference>
<dbReference type="GO" id="GO:0045892">
    <property type="term" value="P:negative regulation of DNA-templated transcription"/>
    <property type="evidence" value="ECO:0007669"/>
    <property type="project" value="TreeGrafter"/>
</dbReference>
<dbReference type="SUPFAM" id="SSF46785">
    <property type="entry name" value="Winged helix' DNA-binding domain"/>
    <property type="match status" value="1"/>
</dbReference>
<accession>A0A238WZA5</accession>
<name>A0A238WZA5_9ACTN</name>
<dbReference type="OrthoDB" id="60629at2"/>
<dbReference type="InterPro" id="IPR036390">
    <property type="entry name" value="WH_DNA-bd_sf"/>
</dbReference>
<dbReference type="InterPro" id="IPR029016">
    <property type="entry name" value="GAF-like_dom_sf"/>
</dbReference>
<dbReference type="EMBL" id="FZNP01000003">
    <property type="protein sequence ID" value="SNR51782.1"/>
    <property type="molecule type" value="Genomic_DNA"/>
</dbReference>
<dbReference type="Pfam" id="PF01614">
    <property type="entry name" value="IclR_C"/>
    <property type="match status" value="1"/>
</dbReference>
<dbReference type="GO" id="GO:0003677">
    <property type="term" value="F:DNA binding"/>
    <property type="evidence" value="ECO:0007669"/>
    <property type="project" value="UniProtKB-KW"/>
</dbReference>
<keyword evidence="1" id="KW-0805">Transcription regulation</keyword>
<evidence type="ECO:0000313" key="7">
    <source>
        <dbReference type="Proteomes" id="UP000198420"/>
    </source>
</evidence>
<dbReference type="SMART" id="SM00346">
    <property type="entry name" value="HTH_ICLR"/>
    <property type="match status" value="1"/>
</dbReference>
<evidence type="ECO:0000259" key="4">
    <source>
        <dbReference type="PROSITE" id="PS51077"/>
    </source>
</evidence>
<dbReference type="InterPro" id="IPR036388">
    <property type="entry name" value="WH-like_DNA-bd_sf"/>
</dbReference>
<feature type="domain" description="IclR-ED" evidence="5">
    <location>
        <begin position="82"/>
        <end position="265"/>
    </location>
</feature>
<organism evidence="6 7">
    <name type="scientific">Actinomadura mexicana</name>
    <dbReference type="NCBI Taxonomy" id="134959"/>
    <lineage>
        <taxon>Bacteria</taxon>
        <taxon>Bacillati</taxon>
        <taxon>Actinomycetota</taxon>
        <taxon>Actinomycetes</taxon>
        <taxon>Streptosporangiales</taxon>
        <taxon>Thermomonosporaceae</taxon>
        <taxon>Actinomadura</taxon>
    </lineage>
</organism>
<dbReference type="AlphaFoldDB" id="A0A238WZA5"/>
<keyword evidence="2" id="KW-0238">DNA-binding</keyword>
<dbReference type="PROSITE" id="PS51077">
    <property type="entry name" value="HTH_ICLR"/>
    <property type="match status" value="1"/>
</dbReference>
<gene>
    <name evidence="6" type="ORF">SAMN06265355_103486</name>
</gene>
<dbReference type="PANTHER" id="PTHR30136:SF24">
    <property type="entry name" value="HTH-TYPE TRANSCRIPTIONAL REPRESSOR ALLR"/>
    <property type="match status" value="1"/>
</dbReference>
<dbReference type="Gene3D" id="1.10.10.10">
    <property type="entry name" value="Winged helix-like DNA-binding domain superfamily/Winged helix DNA-binding domain"/>
    <property type="match status" value="1"/>
</dbReference>
<keyword evidence="7" id="KW-1185">Reference proteome</keyword>
<proteinExistence type="predicted"/>
<dbReference type="Proteomes" id="UP000198420">
    <property type="component" value="Unassembled WGS sequence"/>
</dbReference>
<dbReference type="InterPro" id="IPR014757">
    <property type="entry name" value="Tscrpt_reg_IclR_C"/>
</dbReference>
<protein>
    <submittedName>
        <fullName evidence="6">Transcriptional regulator, IclR family</fullName>
    </submittedName>
</protein>
<evidence type="ECO:0000256" key="2">
    <source>
        <dbReference type="ARBA" id="ARBA00023125"/>
    </source>
</evidence>
<dbReference type="InterPro" id="IPR005471">
    <property type="entry name" value="Tscrpt_reg_IclR_N"/>
</dbReference>